<evidence type="ECO:0000313" key="12">
    <source>
        <dbReference type="Proteomes" id="UP000628463"/>
    </source>
</evidence>
<evidence type="ECO:0000256" key="5">
    <source>
        <dbReference type="ARBA" id="ARBA00022989"/>
    </source>
</evidence>
<dbReference type="InterPro" id="IPR035906">
    <property type="entry name" value="MetI-like_sf"/>
</dbReference>
<proteinExistence type="inferred from homology"/>
<evidence type="ECO:0000256" key="6">
    <source>
        <dbReference type="ARBA" id="ARBA00023032"/>
    </source>
</evidence>
<comment type="function">
    <text evidence="8">Part of the ABC transporter complex CysAWTP (TC 3.A.1.6.1) involved in sulfate/thiosulfate import. Probably responsible for the translocation of the substrate across the membrane.</text>
</comment>
<dbReference type="SUPFAM" id="SSF161098">
    <property type="entry name" value="MetI-like"/>
    <property type="match status" value="1"/>
</dbReference>
<keyword evidence="6 9" id="KW-0764">Sulfate transport</keyword>
<organism evidence="11 12">
    <name type="scientific">Lachnospira hominis</name>
    <name type="common">ex Liu et al. 2021</name>
    <dbReference type="NCBI Taxonomy" id="2763051"/>
    <lineage>
        <taxon>Bacteria</taxon>
        <taxon>Bacillati</taxon>
        <taxon>Bacillota</taxon>
        <taxon>Clostridia</taxon>
        <taxon>Lachnospirales</taxon>
        <taxon>Lachnospiraceae</taxon>
        <taxon>Lachnospira</taxon>
    </lineage>
</organism>
<comment type="caution">
    <text evidence="9">Lacks conserved residue(s) required for the propagation of feature annotation.</text>
</comment>
<dbReference type="RefSeq" id="WP_186836363.1">
    <property type="nucleotide sequence ID" value="NZ_JACOPD010000003.1"/>
</dbReference>
<comment type="similarity">
    <text evidence="9">Belongs to the binding-protein-dependent transport system permease family. CysTW subfamily.</text>
</comment>
<dbReference type="Proteomes" id="UP000628463">
    <property type="component" value="Unassembled WGS sequence"/>
</dbReference>
<dbReference type="EMBL" id="JACOPD010000003">
    <property type="protein sequence ID" value="MBC5680256.1"/>
    <property type="molecule type" value="Genomic_DNA"/>
</dbReference>
<evidence type="ECO:0000259" key="10">
    <source>
        <dbReference type="PROSITE" id="PS50928"/>
    </source>
</evidence>
<evidence type="ECO:0000256" key="1">
    <source>
        <dbReference type="ARBA" id="ARBA00004141"/>
    </source>
</evidence>
<feature type="transmembrane region" description="Helical" evidence="9">
    <location>
        <begin position="104"/>
        <end position="122"/>
    </location>
</feature>
<evidence type="ECO:0000256" key="8">
    <source>
        <dbReference type="ARBA" id="ARBA00025323"/>
    </source>
</evidence>
<name>A0ABR7G0G7_9FIRM</name>
<comment type="subcellular location">
    <subcellularLocation>
        <location evidence="1">Membrane</location>
        <topology evidence="1">Multi-pass membrane protein</topology>
    </subcellularLocation>
</comment>
<accession>A0ABR7G0G7</accession>
<keyword evidence="7 9" id="KW-0472">Membrane</keyword>
<dbReference type="PROSITE" id="PS50928">
    <property type="entry name" value="ABC_TM1"/>
    <property type="match status" value="1"/>
</dbReference>
<gene>
    <name evidence="11" type="primary">cysT</name>
    <name evidence="11" type="ORF">H8S01_04670</name>
</gene>
<comment type="subunit">
    <text evidence="2">The complex is composed of two ATP-binding proteins (CysA), two transmembrane proteins (CysT and CysW) and a solute-binding protein (CysP).</text>
</comment>
<keyword evidence="12" id="KW-1185">Reference proteome</keyword>
<feature type="transmembrane region" description="Helical" evidence="9">
    <location>
        <begin position="202"/>
        <end position="226"/>
    </location>
</feature>
<reference evidence="11 12" key="1">
    <citation type="submission" date="2020-08" db="EMBL/GenBank/DDBJ databases">
        <title>Genome public.</title>
        <authorList>
            <person name="Liu C."/>
            <person name="Sun Q."/>
        </authorList>
    </citation>
    <scope>NUCLEOTIDE SEQUENCE [LARGE SCALE GENOMIC DNA]</scope>
    <source>
        <strain evidence="11 12">NSJ-43</strain>
    </source>
</reference>
<dbReference type="InterPro" id="IPR011865">
    <property type="entry name" value="CysT_permease"/>
</dbReference>
<feature type="transmembrane region" description="Helical" evidence="9">
    <location>
        <begin position="246"/>
        <end position="270"/>
    </location>
</feature>
<evidence type="ECO:0000256" key="4">
    <source>
        <dbReference type="ARBA" id="ARBA00022692"/>
    </source>
</evidence>
<dbReference type="NCBIfam" id="TIGR00969">
    <property type="entry name" value="3a0106s02"/>
    <property type="match status" value="1"/>
</dbReference>
<dbReference type="PANTHER" id="PTHR30406:SF8">
    <property type="entry name" value="SULFATE TRANSPORT SYSTEM PERMEASE PROTEIN CYST"/>
    <property type="match status" value="1"/>
</dbReference>
<dbReference type="NCBIfam" id="TIGR02139">
    <property type="entry name" value="permease_CysT"/>
    <property type="match status" value="1"/>
</dbReference>
<keyword evidence="5 9" id="KW-1133">Transmembrane helix</keyword>
<dbReference type="Gene3D" id="1.10.3720.10">
    <property type="entry name" value="MetI-like"/>
    <property type="match status" value="1"/>
</dbReference>
<keyword evidence="3 9" id="KW-0813">Transport</keyword>
<evidence type="ECO:0000256" key="3">
    <source>
        <dbReference type="ARBA" id="ARBA00022448"/>
    </source>
</evidence>
<protein>
    <recommendedName>
        <fullName evidence="9">Sulfate transport system permease protein CysT</fullName>
    </recommendedName>
</protein>
<keyword evidence="4 9" id="KW-0812">Transmembrane</keyword>
<dbReference type="CDD" id="cd06261">
    <property type="entry name" value="TM_PBP2"/>
    <property type="match status" value="1"/>
</dbReference>
<dbReference type="Pfam" id="PF00528">
    <property type="entry name" value="BPD_transp_1"/>
    <property type="match status" value="1"/>
</dbReference>
<evidence type="ECO:0000313" key="11">
    <source>
        <dbReference type="EMBL" id="MBC5680256.1"/>
    </source>
</evidence>
<dbReference type="PANTHER" id="PTHR30406">
    <property type="entry name" value="SULFATE TRANSPORT SYSTEM PERMEASE PROTEIN"/>
    <property type="match status" value="1"/>
</dbReference>
<dbReference type="InterPro" id="IPR000515">
    <property type="entry name" value="MetI-like"/>
</dbReference>
<feature type="domain" description="ABC transmembrane type-1" evidence="10">
    <location>
        <begin position="66"/>
        <end position="270"/>
    </location>
</feature>
<evidence type="ECO:0000256" key="2">
    <source>
        <dbReference type="ARBA" id="ARBA00011779"/>
    </source>
</evidence>
<feature type="transmembrane region" description="Helical" evidence="9">
    <location>
        <begin position="64"/>
        <end position="92"/>
    </location>
</feature>
<evidence type="ECO:0000256" key="7">
    <source>
        <dbReference type="ARBA" id="ARBA00023136"/>
    </source>
</evidence>
<comment type="caution">
    <text evidence="11">The sequence shown here is derived from an EMBL/GenBank/DDBJ whole genome shotgun (WGS) entry which is preliminary data.</text>
</comment>
<evidence type="ECO:0000256" key="9">
    <source>
        <dbReference type="RuleBase" id="RU366001"/>
    </source>
</evidence>
<feature type="transmembrane region" description="Helical" evidence="9">
    <location>
        <begin position="21"/>
        <end position="44"/>
    </location>
</feature>
<sequence>MEETVKLKKAKKTRVIPGFKLTMGITVTMLSLIVLIPLASVMVYSLKLPPSEFIKLITKQNVVYAFTTSIVCSFIAAVINVIFGVILAWTLVKYDFPGKRILDGFIELPFALPTAVAGITLSKMYSDTGILGKPLAAIGIKVSYTHLGIIVALIFIGIPFVVRNVQPVLEKLDGQYEEAAYILGASPSKTFFKVILPELRPAILTGFGLAFARGIGEYGSVIYISGNSAKEHTQVVSYVIMQKLSYIDYASATAIALVMLVISFLLLFAINVIQMKQAKRTNNI</sequence>
<feature type="transmembrane region" description="Helical" evidence="9">
    <location>
        <begin position="142"/>
        <end position="162"/>
    </location>
</feature>
<comment type="function">
    <text evidence="9">Part of the ABC transporter complex (TC 3.A.1.6.1) involved in sulfate/thiosulfate import.</text>
</comment>
<dbReference type="InterPro" id="IPR005667">
    <property type="entry name" value="Sulph_transpt2"/>
</dbReference>